<dbReference type="Proteomes" id="UP000215335">
    <property type="component" value="Unassembled WGS sequence"/>
</dbReference>
<feature type="region of interest" description="Disordered" evidence="1">
    <location>
        <begin position="123"/>
        <end position="158"/>
    </location>
</feature>
<evidence type="ECO:0000313" key="2">
    <source>
        <dbReference type="EMBL" id="OXU29000.1"/>
    </source>
</evidence>
<evidence type="ECO:0000256" key="1">
    <source>
        <dbReference type="SAM" id="MobiDB-lite"/>
    </source>
</evidence>
<organism evidence="2 3">
    <name type="scientific">Trichomalopsis sarcophagae</name>
    <dbReference type="NCBI Taxonomy" id="543379"/>
    <lineage>
        <taxon>Eukaryota</taxon>
        <taxon>Metazoa</taxon>
        <taxon>Ecdysozoa</taxon>
        <taxon>Arthropoda</taxon>
        <taxon>Hexapoda</taxon>
        <taxon>Insecta</taxon>
        <taxon>Pterygota</taxon>
        <taxon>Neoptera</taxon>
        <taxon>Endopterygota</taxon>
        <taxon>Hymenoptera</taxon>
        <taxon>Apocrita</taxon>
        <taxon>Proctotrupomorpha</taxon>
        <taxon>Chalcidoidea</taxon>
        <taxon>Pteromalidae</taxon>
        <taxon>Pteromalinae</taxon>
        <taxon>Trichomalopsis</taxon>
    </lineage>
</organism>
<accession>A0A232FEQ4</accession>
<evidence type="ECO:0000313" key="3">
    <source>
        <dbReference type="Proteomes" id="UP000215335"/>
    </source>
</evidence>
<dbReference type="EMBL" id="NNAY01000349">
    <property type="protein sequence ID" value="OXU29000.1"/>
    <property type="molecule type" value="Genomic_DNA"/>
</dbReference>
<dbReference type="AlphaFoldDB" id="A0A232FEQ4"/>
<reference evidence="2 3" key="1">
    <citation type="journal article" date="2017" name="Curr. Biol.">
        <title>The Evolution of Venom by Co-option of Single-Copy Genes.</title>
        <authorList>
            <person name="Martinson E.O."/>
            <person name="Mrinalini"/>
            <person name="Kelkar Y.D."/>
            <person name="Chang C.H."/>
            <person name="Werren J.H."/>
        </authorList>
    </citation>
    <scope>NUCLEOTIDE SEQUENCE [LARGE SCALE GENOMIC DNA]</scope>
    <source>
        <strain evidence="2 3">Alberta</strain>
        <tissue evidence="2">Whole body</tissue>
    </source>
</reference>
<gene>
    <name evidence="2" type="ORF">TSAR_015029</name>
</gene>
<sequence>MFSLILKIFFSRRRPALSAIRAYKYDDVRAVTLFGGMASLATGFSENLTSSNARLRRVCTHGYLGACRWQVWREGGGKGRRAFLGGDAARALHEGGDEDFPYFSWNIGLSGIIVKGGRYQDDDAGDAVGEDDDEEEEEEEARAKPEHVNGLKDSDCYASKPENDLLLRRRAKPPLRIEFESWKRVLTP</sequence>
<comment type="caution">
    <text evidence="2">The sequence shown here is derived from an EMBL/GenBank/DDBJ whole genome shotgun (WGS) entry which is preliminary data.</text>
</comment>
<feature type="compositionally biased region" description="Acidic residues" evidence="1">
    <location>
        <begin position="123"/>
        <end position="140"/>
    </location>
</feature>
<name>A0A232FEQ4_9HYME</name>
<feature type="compositionally biased region" description="Basic and acidic residues" evidence="1">
    <location>
        <begin position="141"/>
        <end position="158"/>
    </location>
</feature>
<proteinExistence type="predicted"/>
<protein>
    <submittedName>
        <fullName evidence="2">Uncharacterized protein</fullName>
    </submittedName>
</protein>
<keyword evidence="3" id="KW-1185">Reference proteome</keyword>